<dbReference type="RefSeq" id="XP_012769273.1">
    <property type="nucleotide sequence ID" value="XM_012913819.1"/>
</dbReference>
<dbReference type="AlphaFoldDB" id="A0A061DAR9"/>
<dbReference type="KEGG" id="bbig:BBBOND_0309900"/>
<name>A0A061DAR9_BABBI</name>
<accession>A0A061DAR9</accession>
<evidence type="ECO:0000256" key="1">
    <source>
        <dbReference type="SAM" id="Coils"/>
    </source>
</evidence>
<feature type="coiled-coil region" evidence="1">
    <location>
        <begin position="404"/>
        <end position="480"/>
    </location>
</feature>
<dbReference type="GeneID" id="24565628"/>
<organism evidence="2 3">
    <name type="scientific">Babesia bigemina</name>
    <dbReference type="NCBI Taxonomy" id="5866"/>
    <lineage>
        <taxon>Eukaryota</taxon>
        <taxon>Sar</taxon>
        <taxon>Alveolata</taxon>
        <taxon>Apicomplexa</taxon>
        <taxon>Aconoidasida</taxon>
        <taxon>Piroplasmida</taxon>
        <taxon>Babesiidae</taxon>
        <taxon>Babesia</taxon>
    </lineage>
</organism>
<dbReference type="VEuPathDB" id="PiroplasmaDB:BBBOND_0309900"/>
<sequence length="480" mass="53961">MESWKSKIDAGGAVFRRLTGQFRAAIGEVGVQLKRHASQASREIGIDLDNLQQPFCKGLNQVQCSLFSAPGSCANKRTTVTISGEFDFGFNLKFHPHEIGVVIATVSGVNELDCSFKWKRRHASYEVDIEHTDGPRYALTADDIGTSLVIRCTHSGGMGTAIGEIGPFDVDVASRRAIQDALINSTARHDLFLERDASSVKCLCDVLKTPEHAVKTDGSSVKYAMYIMAEEVQLQPDDDIKGDGILKCKYSSSFPRLRLCTEDPLKLFLRISEKHELTLRAFSKQQRDMVALMLRAFHSRLLILNTLEANSLEVLRDGKLQDPTEGGKRLDVVLALQKANDDLSIMLEEAARTRRELSRCKHEKSFLESEIENTIKVFQQQLSSDDAAAAPRGKQKESYNETLYTELINRNAQLADQVSEITKERNAMEEEVDTLRGERNRLERHSQSVVKDLEKLRFDNQYLLKQIEELKAKIRKLAAS</sequence>
<dbReference type="Gene3D" id="2.60.40.2700">
    <property type="match status" value="1"/>
</dbReference>
<dbReference type="OrthoDB" id="440020at2759"/>
<feature type="coiled-coil region" evidence="1">
    <location>
        <begin position="336"/>
        <end position="370"/>
    </location>
</feature>
<dbReference type="Proteomes" id="UP000033188">
    <property type="component" value="Chromosome 3"/>
</dbReference>
<gene>
    <name evidence="2" type="ORF">BBBOND_0309900</name>
</gene>
<proteinExistence type="predicted"/>
<protein>
    <submittedName>
        <fullName evidence="2">Uncharacterized protein</fullName>
    </submittedName>
</protein>
<evidence type="ECO:0000313" key="3">
    <source>
        <dbReference type="Proteomes" id="UP000033188"/>
    </source>
</evidence>
<evidence type="ECO:0000313" key="2">
    <source>
        <dbReference type="EMBL" id="CDR97087.1"/>
    </source>
</evidence>
<dbReference type="OMA" id="FHPHEIG"/>
<dbReference type="EMBL" id="LK391709">
    <property type="protein sequence ID" value="CDR97087.1"/>
    <property type="molecule type" value="Genomic_DNA"/>
</dbReference>
<keyword evidence="3" id="KW-1185">Reference proteome</keyword>
<keyword evidence="1" id="KW-0175">Coiled coil</keyword>
<reference evidence="3" key="1">
    <citation type="journal article" date="2014" name="Nucleic Acids Res.">
        <title>The evolutionary dynamics of variant antigen genes in Babesia reveal a history of genomic innovation underlying host-parasite interaction.</title>
        <authorList>
            <person name="Jackson A.P."/>
            <person name="Otto T.D."/>
            <person name="Darby A."/>
            <person name="Ramaprasad A."/>
            <person name="Xia D."/>
            <person name="Echaide I.E."/>
            <person name="Farber M."/>
            <person name="Gahlot S."/>
            <person name="Gamble J."/>
            <person name="Gupta D."/>
            <person name="Gupta Y."/>
            <person name="Jackson L."/>
            <person name="Malandrin L."/>
            <person name="Malas T.B."/>
            <person name="Moussa E."/>
            <person name="Nair M."/>
            <person name="Reid A.J."/>
            <person name="Sanders M."/>
            <person name="Sharma J."/>
            <person name="Tracey A."/>
            <person name="Quail M.A."/>
            <person name="Weir W."/>
            <person name="Wastling J.M."/>
            <person name="Hall N."/>
            <person name="Willadsen P."/>
            <person name="Lingelbach K."/>
            <person name="Shiels B."/>
            <person name="Tait A."/>
            <person name="Berriman M."/>
            <person name="Allred D.R."/>
            <person name="Pain A."/>
        </authorList>
    </citation>
    <scope>NUCLEOTIDE SEQUENCE [LARGE SCALE GENOMIC DNA]</scope>
    <source>
        <strain evidence="3">Bond</strain>
    </source>
</reference>